<dbReference type="Gene3D" id="3.60.10.10">
    <property type="entry name" value="Endonuclease/exonuclease/phosphatase"/>
    <property type="match status" value="1"/>
</dbReference>
<organism evidence="2 3">
    <name type="scientific">Saponaria officinalis</name>
    <name type="common">Common soapwort</name>
    <name type="synonym">Lychnis saponaria</name>
    <dbReference type="NCBI Taxonomy" id="3572"/>
    <lineage>
        <taxon>Eukaryota</taxon>
        <taxon>Viridiplantae</taxon>
        <taxon>Streptophyta</taxon>
        <taxon>Embryophyta</taxon>
        <taxon>Tracheophyta</taxon>
        <taxon>Spermatophyta</taxon>
        <taxon>Magnoliopsida</taxon>
        <taxon>eudicotyledons</taxon>
        <taxon>Gunneridae</taxon>
        <taxon>Pentapetalae</taxon>
        <taxon>Caryophyllales</taxon>
        <taxon>Caryophyllaceae</taxon>
        <taxon>Caryophylleae</taxon>
        <taxon>Saponaria</taxon>
    </lineage>
</organism>
<dbReference type="Pfam" id="PF03372">
    <property type="entry name" value="Exo_endo_phos"/>
    <property type="match status" value="1"/>
</dbReference>
<reference evidence="2" key="1">
    <citation type="submission" date="2024-03" db="EMBL/GenBank/DDBJ databases">
        <title>WGS assembly of Saponaria officinalis var. Norfolk2.</title>
        <authorList>
            <person name="Jenkins J."/>
            <person name="Shu S."/>
            <person name="Grimwood J."/>
            <person name="Barry K."/>
            <person name="Goodstein D."/>
            <person name="Schmutz J."/>
            <person name="Leebens-Mack J."/>
            <person name="Osbourn A."/>
        </authorList>
    </citation>
    <scope>NUCLEOTIDE SEQUENCE [LARGE SCALE GENOMIC DNA]</scope>
    <source>
        <strain evidence="2">JIC</strain>
    </source>
</reference>
<dbReference type="Proteomes" id="UP001443914">
    <property type="component" value="Unassembled WGS sequence"/>
</dbReference>
<dbReference type="GO" id="GO:0003824">
    <property type="term" value="F:catalytic activity"/>
    <property type="evidence" value="ECO:0007669"/>
    <property type="project" value="InterPro"/>
</dbReference>
<dbReference type="InterPro" id="IPR005135">
    <property type="entry name" value="Endo/exonuclease/phosphatase"/>
</dbReference>
<evidence type="ECO:0000313" key="2">
    <source>
        <dbReference type="EMBL" id="KAK9667072.1"/>
    </source>
</evidence>
<evidence type="ECO:0000259" key="1">
    <source>
        <dbReference type="Pfam" id="PF03372"/>
    </source>
</evidence>
<name>A0AAW1GZD0_SAPOF</name>
<evidence type="ECO:0000313" key="3">
    <source>
        <dbReference type="Proteomes" id="UP001443914"/>
    </source>
</evidence>
<protein>
    <recommendedName>
        <fullName evidence="1">Endonuclease/exonuclease/phosphatase domain-containing protein</fullName>
    </recommendedName>
</protein>
<comment type="caution">
    <text evidence="2">The sequence shown here is derived from an EMBL/GenBank/DDBJ whole genome shotgun (WGS) entry which is preliminary data.</text>
</comment>
<proteinExistence type="predicted"/>
<dbReference type="SUPFAM" id="SSF56219">
    <property type="entry name" value="DNase I-like"/>
    <property type="match status" value="1"/>
</dbReference>
<gene>
    <name evidence="2" type="ORF">RND81_14G230600</name>
</gene>
<sequence length="417" mass="48261">MILSAWNIRGFNKPVKHSEVSGFMALNKVDLCGLLETRVKRGKVASILRKSLYNYRFFGNYNSHNNGRIWLLWNSATTYVTVLEEHRQVVHCLVKHHATNREFHASVVYGRNNAADRQELWDSVALFGASVGPWIVLGDFNVIRYEWEKVSHIPPVTSDLLAFNDCVLGCGLADMNCTGCEFTWHNRQDSRSAVYSKLDRVSINEDWSRVFCQTSAQFIPPGLSDHSPSLVTFHGDPLPRKRFSFLNCWADHPSFRNLVLDAWDYEITGIPMFRLMRKLRNVKQRLKLLHQNQFSDIGKRVQRRKEELADCYNALLANPLYDILIQQEKQASIVYWKLKEAETKILIQRAKLHYMKHEDMCSQYFFAKIKERHQSQVIGAIKDQNGNLHTGLHQVGDAFVAYYRSAPFGLFYSCKGH</sequence>
<dbReference type="EMBL" id="JBDFQZ010000014">
    <property type="protein sequence ID" value="KAK9667072.1"/>
    <property type="molecule type" value="Genomic_DNA"/>
</dbReference>
<keyword evidence="3" id="KW-1185">Reference proteome</keyword>
<dbReference type="InterPro" id="IPR036691">
    <property type="entry name" value="Endo/exonu/phosph_ase_sf"/>
</dbReference>
<accession>A0AAW1GZD0</accession>
<feature type="domain" description="Endonuclease/exonuclease/phosphatase" evidence="1">
    <location>
        <begin position="6"/>
        <end position="148"/>
    </location>
</feature>
<dbReference type="AlphaFoldDB" id="A0AAW1GZD0"/>
<dbReference type="PANTHER" id="PTHR33710:SF64">
    <property type="entry name" value="ENDONUCLEASE_EXONUCLEASE_PHOSPHATASE DOMAIN-CONTAINING PROTEIN"/>
    <property type="match status" value="1"/>
</dbReference>
<dbReference type="PANTHER" id="PTHR33710">
    <property type="entry name" value="BNAC02G09200D PROTEIN"/>
    <property type="match status" value="1"/>
</dbReference>